<accession>A0ACC1PXN1</accession>
<keyword evidence="2" id="KW-1185">Reference proteome</keyword>
<proteinExistence type="predicted"/>
<dbReference type="Proteomes" id="UP001144978">
    <property type="component" value="Unassembled WGS sequence"/>
</dbReference>
<protein>
    <submittedName>
        <fullName evidence="1">Uncharacterized protein</fullName>
    </submittedName>
</protein>
<sequence>MVLTAGGFALLLQSLGLSQGLFKPSPGVRSGASPVQSKAALTSADSSVSPNGAVVPTDPTITGAGGRIKDAASNCMVDPYDAYDSGNPGFPPFDQAKANVYRYRQQQSVNLGSWFVHEQWMTPSLFACASGDKLSELDIASGWGSLDAARSVLEKHWDTFVNISDFDYLAGIGINTVRLPIGYWSLGPVFCQGTPFEPVAEVYQNSWSRVVQAINMAGDAGLGVLVDLHGAPGSQNGQPHSGISDGEVNLFDDDSYINKTMSVLTFLMEELVNTTNVIGIQILNEPSNADSLPAFYTQAISTMRQISPASETFPLYIHDGFNLAQYSDFVANRSDFVVLDHHSYFVFTPGDVAEPASEHTKDIRGSISDALAAASSSQRRNLVIDEFSCALTDQSLAGETSPDQARQDFCQGQMDIYQNLTAGWAFWAYDKEDCYDDPGWCFKAAVNRSLPSTFFSYGDRPVADPSSLSALADVVSMATTSPQEDPTSMDVQNPPGSYTPPVSSTAAVGLFPYSARSRIPPGEVLDGSTSLAKKGLHGRDDSDPLPSDPSERAISKGYSDGFFTAKIFALYGMSKLGFTGQYIVDSLAKLGTEIIAPGTEHYYVQWFMEGLADGEALIASAVADLP</sequence>
<comment type="caution">
    <text evidence="1">The sequence shown here is derived from an EMBL/GenBank/DDBJ whole genome shotgun (WGS) entry which is preliminary data.</text>
</comment>
<dbReference type="EMBL" id="JANSHE010001050">
    <property type="protein sequence ID" value="KAJ3004991.1"/>
    <property type="molecule type" value="Genomic_DNA"/>
</dbReference>
<name>A0ACC1PXN1_9APHY</name>
<evidence type="ECO:0000313" key="1">
    <source>
        <dbReference type="EMBL" id="KAJ3004991.1"/>
    </source>
</evidence>
<evidence type="ECO:0000313" key="2">
    <source>
        <dbReference type="Proteomes" id="UP001144978"/>
    </source>
</evidence>
<organism evidence="1 2">
    <name type="scientific">Trametes sanguinea</name>
    <dbReference type="NCBI Taxonomy" id="158606"/>
    <lineage>
        <taxon>Eukaryota</taxon>
        <taxon>Fungi</taxon>
        <taxon>Dikarya</taxon>
        <taxon>Basidiomycota</taxon>
        <taxon>Agaricomycotina</taxon>
        <taxon>Agaricomycetes</taxon>
        <taxon>Polyporales</taxon>
        <taxon>Polyporaceae</taxon>
        <taxon>Trametes</taxon>
    </lineage>
</organism>
<reference evidence="1" key="1">
    <citation type="submission" date="2022-08" db="EMBL/GenBank/DDBJ databases">
        <title>Genome Sequence of Pycnoporus sanguineus.</title>
        <authorList>
            <person name="Buettner E."/>
        </authorList>
    </citation>
    <scope>NUCLEOTIDE SEQUENCE</scope>
    <source>
        <strain evidence="1">CG-C14</strain>
    </source>
</reference>
<gene>
    <name evidence="1" type="ORF">NUW54_g4542</name>
</gene>